<dbReference type="InterPro" id="IPR048254">
    <property type="entry name" value="CDP_ALCOHOL_P_TRANSF_CS"/>
</dbReference>
<dbReference type="Pfam" id="PF01066">
    <property type="entry name" value="CDP-OH_P_transf"/>
    <property type="match status" value="1"/>
</dbReference>
<name>A0A382FTB1_9ZZZZ</name>
<evidence type="ECO:0000256" key="1">
    <source>
        <dbReference type="ARBA" id="ARBA00022679"/>
    </source>
</evidence>
<sequence>MNNLGVSPNFITILGLSISVTGAIFVGAGHIFTGGILFLLGGCMDLLDGTLARLGGRETKFGNLMDSLSDRAGEATLYLGLVVYGIQHFSGSINLMTYMIVLFAALISSQMVSYLRAKGESLGIKMREGIMTRPERVILLSIGLLTGDNTLAIVMVVIGVLSFVTVFFRLWLVWKGLETG</sequence>
<dbReference type="EMBL" id="UINC01051731">
    <property type="protein sequence ID" value="SVB66230.1"/>
    <property type="molecule type" value="Genomic_DNA"/>
</dbReference>
<reference evidence="3" key="1">
    <citation type="submission" date="2018-05" db="EMBL/GenBank/DDBJ databases">
        <authorList>
            <person name="Lanie J.A."/>
            <person name="Ng W.-L."/>
            <person name="Kazmierczak K.M."/>
            <person name="Andrzejewski T.M."/>
            <person name="Davidsen T.M."/>
            <person name="Wayne K.J."/>
            <person name="Tettelin H."/>
            <person name="Glass J.I."/>
            <person name="Rusch D."/>
            <person name="Podicherti R."/>
            <person name="Tsui H.-C.T."/>
            <person name="Winkler M.E."/>
        </authorList>
    </citation>
    <scope>NUCLEOTIDE SEQUENCE</scope>
</reference>
<proteinExistence type="predicted"/>
<dbReference type="AlphaFoldDB" id="A0A382FTB1"/>
<dbReference type="GO" id="GO:0016780">
    <property type="term" value="F:phosphotransferase activity, for other substituted phosphate groups"/>
    <property type="evidence" value="ECO:0007669"/>
    <property type="project" value="InterPro"/>
</dbReference>
<evidence type="ECO:0008006" key="4">
    <source>
        <dbReference type="Google" id="ProtNLM"/>
    </source>
</evidence>
<evidence type="ECO:0000256" key="2">
    <source>
        <dbReference type="SAM" id="Phobius"/>
    </source>
</evidence>
<keyword evidence="1" id="KW-0808">Transferase</keyword>
<feature type="transmembrane region" description="Helical" evidence="2">
    <location>
        <begin position="95"/>
        <end position="117"/>
    </location>
</feature>
<feature type="transmembrane region" description="Helical" evidence="2">
    <location>
        <begin position="20"/>
        <end position="47"/>
    </location>
</feature>
<dbReference type="InterPro" id="IPR043130">
    <property type="entry name" value="CDP-OH_PTrfase_TM_dom"/>
</dbReference>
<keyword evidence="2" id="KW-1133">Transmembrane helix</keyword>
<evidence type="ECO:0000313" key="3">
    <source>
        <dbReference type="EMBL" id="SVB66230.1"/>
    </source>
</evidence>
<dbReference type="InterPro" id="IPR000462">
    <property type="entry name" value="CDP-OH_P_trans"/>
</dbReference>
<protein>
    <recommendedName>
        <fullName evidence="4">CDP-alcohol phosphatidyltransferase family protein</fullName>
    </recommendedName>
</protein>
<keyword evidence="2" id="KW-0812">Transmembrane</keyword>
<accession>A0A382FTB1</accession>
<dbReference type="Gene3D" id="1.20.120.1760">
    <property type="match status" value="1"/>
</dbReference>
<dbReference type="GO" id="GO:0016020">
    <property type="term" value="C:membrane"/>
    <property type="evidence" value="ECO:0007669"/>
    <property type="project" value="InterPro"/>
</dbReference>
<feature type="transmembrane region" description="Helical" evidence="2">
    <location>
        <begin position="138"/>
        <end position="171"/>
    </location>
</feature>
<gene>
    <name evidence="3" type="ORF">METZ01_LOCUS219084</name>
</gene>
<organism evidence="3">
    <name type="scientific">marine metagenome</name>
    <dbReference type="NCBI Taxonomy" id="408172"/>
    <lineage>
        <taxon>unclassified sequences</taxon>
        <taxon>metagenomes</taxon>
        <taxon>ecological metagenomes</taxon>
    </lineage>
</organism>
<keyword evidence="2" id="KW-0472">Membrane</keyword>
<dbReference type="PROSITE" id="PS00379">
    <property type="entry name" value="CDP_ALCOHOL_P_TRANSF"/>
    <property type="match status" value="1"/>
</dbReference>
<dbReference type="GO" id="GO:0008654">
    <property type="term" value="P:phospholipid biosynthetic process"/>
    <property type="evidence" value="ECO:0007669"/>
    <property type="project" value="InterPro"/>
</dbReference>